<feature type="compositionally biased region" description="Basic and acidic residues" evidence="2">
    <location>
        <begin position="299"/>
        <end position="312"/>
    </location>
</feature>
<sequence length="991" mass="108873">MPAGGWLWRAGRSGTSKWSCSCWAADNFATRRHCRGCGPEAPRHQVTFKQALLGPTKREAAMQKKLDAMREEFRALKGGNQEKPANEEPQVDLARFFKWAQSCKQERGEDSEECQVALEKYQTAQAEKDSTKPHAAQLSQARYAREKFEKETEPLATDVSWHERQLGEAKARLEKKQEQLHIARAKEQELKEQDSGVRESPAFPTAMQNQFEGTVDGSGISEQEHEQVFTLLGKVLADANQEDMDMDEQQLKMMDQSLLLKNRNGSKQGEYQLKLHQNSGCDGWRCAPAWLSTQPRSRNVPDKRVKKPEHDTATPWTYSGSGWGTIKDNSMEDTQGLQCHAVQGHHLATDKLAVVTQSMQVQGHHMGGAGAAAATGPNGEAGASAGAALAVPRRVGMAHLCGEDDWDISPKAGPGRAAAAWLSIGKGAVLATVYLWTAEGMTCRKTQLIARGIEKLQSLGVPWIIGGDFQVAPEEMAEVESAKVAEATVVAPNAACGTCRHADMGMRAREFKTQGQANKAWTKYMRVLEQEAFQVRGMQRAEDVPRAGRAEEPKWRIKPLNVGGENGPAVRPRRANYIGFERQGIWQARRDMIAAGQLRGGSKGASFQSWVQEAECKMKELEGFNEEDANGLKEVARTFRRRTGIGVDRWRPSMLQGACDDAYSRLLDILRVVECTLIWPAHMATVLFFTIPKTFTADRVTGSLPTTIRAREITREPCMITWARENQRSRDCTSRGKVAEDAAWDVLLSHEMDDPDDESEKLEATITPVLDLVKAFDKMSLHVLWEAGKRLNFNAGALATSTVAVIIAGSKFSACFLKTVIQSTVDGLVVERLRAKWRMHVDVCVFDSSSSASCGSSATPSTRASQVSTFNKLGLKFSAGSQGEGAALASARWLRRTVAKDTVRRGLPLGRACPCLGVDLIAPGTAAKAMSGKRHKGALSRSRRLANLNGGGRKMARVTALCLGVSDHQLRQRSCDAKHDEHYLGGGEPRA</sequence>
<reference evidence="3" key="1">
    <citation type="submission" date="2023-10" db="EMBL/GenBank/DDBJ databases">
        <authorList>
            <person name="Chen Y."/>
            <person name="Shah S."/>
            <person name="Dougan E. K."/>
            <person name="Thang M."/>
            <person name="Chan C."/>
        </authorList>
    </citation>
    <scope>NUCLEOTIDE SEQUENCE [LARGE SCALE GENOMIC DNA]</scope>
</reference>
<dbReference type="Proteomes" id="UP001189429">
    <property type="component" value="Unassembled WGS sequence"/>
</dbReference>
<feature type="region of interest" description="Disordered" evidence="2">
    <location>
        <begin position="295"/>
        <end position="316"/>
    </location>
</feature>
<keyword evidence="1" id="KW-0175">Coiled coil</keyword>
<gene>
    <name evidence="3" type="ORF">PCOR1329_LOCUS46073</name>
</gene>
<proteinExistence type="predicted"/>
<name>A0ABN9U837_9DINO</name>
<keyword evidence="4" id="KW-1185">Reference proteome</keyword>
<evidence type="ECO:0000313" key="3">
    <source>
        <dbReference type="EMBL" id="CAK0855293.1"/>
    </source>
</evidence>
<comment type="caution">
    <text evidence="3">The sequence shown here is derived from an EMBL/GenBank/DDBJ whole genome shotgun (WGS) entry which is preliminary data.</text>
</comment>
<evidence type="ECO:0000256" key="2">
    <source>
        <dbReference type="SAM" id="MobiDB-lite"/>
    </source>
</evidence>
<evidence type="ECO:0000313" key="4">
    <source>
        <dbReference type="Proteomes" id="UP001189429"/>
    </source>
</evidence>
<dbReference type="EMBL" id="CAUYUJ010015538">
    <property type="protein sequence ID" value="CAK0855293.1"/>
    <property type="molecule type" value="Genomic_DNA"/>
</dbReference>
<accession>A0ABN9U837</accession>
<organism evidence="3 4">
    <name type="scientific">Prorocentrum cordatum</name>
    <dbReference type="NCBI Taxonomy" id="2364126"/>
    <lineage>
        <taxon>Eukaryota</taxon>
        <taxon>Sar</taxon>
        <taxon>Alveolata</taxon>
        <taxon>Dinophyceae</taxon>
        <taxon>Prorocentrales</taxon>
        <taxon>Prorocentraceae</taxon>
        <taxon>Prorocentrum</taxon>
    </lineage>
</organism>
<evidence type="ECO:0000256" key="1">
    <source>
        <dbReference type="SAM" id="Coils"/>
    </source>
</evidence>
<feature type="coiled-coil region" evidence="1">
    <location>
        <begin position="159"/>
        <end position="193"/>
    </location>
</feature>
<protein>
    <submittedName>
        <fullName evidence="3">Uncharacterized protein</fullName>
    </submittedName>
</protein>